<dbReference type="Pfam" id="PF00067">
    <property type="entry name" value="p450"/>
    <property type="match status" value="2"/>
</dbReference>
<evidence type="ECO:0000313" key="8">
    <source>
        <dbReference type="EMBL" id="CAB5057414.1"/>
    </source>
</evidence>
<dbReference type="EMBL" id="CAFBQU010000001">
    <property type="protein sequence ID" value="CAB5057414.1"/>
    <property type="molecule type" value="Genomic_DNA"/>
</dbReference>
<gene>
    <name evidence="7" type="ORF">UFOPK4098_00136</name>
    <name evidence="8" type="ORF">UFOPK4347_00018</name>
</gene>
<name>A0A6J7PS41_9ZZZZ</name>
<keyword evidence="4" id="KW-0560">Oxidoreductase</keyword>
<organism evidence="7">
    <name type="scientific">freshwater metagenome</name>
    <dbReference type="NCBI Taxonomy" id="449393"/>
    <lineage>
        <taxon>unclassified sequences</taxon>
        <taxon>metagenomes</taxon>
        <taxon>ecological metagenomes</taxon>
    </lineage>
</organism>
<evidence type="ECO:0000256" key="2">
    <source>
        <dbReference type="ARBA" id="ARBA00022617"/>
    </source>
</evidence>
<dbReference type="GO" id="GO:0016705">
    <property type="term" value="F:oxidoreductase activity, acting on paired donors, with incorporation or reduction of molecular oxygen"/>
    <property type="evidence" value="ECO:0007669"/>
    <property type="project" value="InterPro"/>
</dbReference>
<evidence type="ECO:0000256" key="4">
    <source>
        <dbReference type="ARBA" id="ARBA00023002"/>
    </source>
</evidence>
<dbReference type="PANTHER" id="PTHR46696:SF1">
    <property type="entry name" value="CYTOCHROME P450 YJIB-RELATED"/>
    <property type="match status" value="1"/>
</dbReference>
<comment type="similarity">
    <text evidence="1">Belongs to the cytochrome P450 family.</text>
</comment>
<evidence type="ECO:0000313" key="7">
    <source>
        <dbReference type="EMBL" id="CAB5008146.1"/>
    </source>
</evidence>
<evidence type="ECO:0000256" key="1">
    <source>
        <dbReference type="ARBA" id="ARBA00010617"/>
    </source>
</evidence>
<keyword evidence="5" id="KW-0408">Iron</keyword>
<dbReference type="InterPro" id="IPR017972">
    <property type="entry name" value="Cyt_P450_CS"/>
</dbReference>
<dbReference type="Gene3D" id="1.10.630.10">
    <property type="entry name" value="Cytochrome P450"/>
    <property type="match status" value="1"/>
</dbReference>
<keyword evidence="3" id="KW-0479">Metal-binding</keyword>
<dbReference type="PRINTS" id="PR00385">
    <property type="entry name" value="P450"/>
</dbReference>
<dbReference type="InterPro" id="IPR001128">
    <property type="entry name" value="Cyt_P450"/>
</dbReference>
<dbReference type="PRINTS" id="PR00359">
    <property type="entry name" value="BP450"/>
</dbReference>
<dbReference type="GO" id="GO:0005506">
    <property type="term" value="F:iron ion binding"/>
    <property type="evidence" value="ECO:0007669"/>
    <property type="project" value="InterPro"/>
</dbReference>
<dbReference type="InterPro" id="IPR002397">
    <property type="entry name" value="Cyt_P450_B"/>
</dbReference>
<evidence type="ECO:0000256" key="5">
    <source>
        <dbReference type="ARBA" id="ARBA00023004"/>
    </source>
</evidence>
<dbReference type="PANTHER" id="PTHR46696">
    <property type="entry name" value="P450, PUTATIVE (EUROFUNG)-RELATED"/>
    <property type="match status" value="1"/>
</dbReference>
<dbReference type="FunFam" id="1.10.630.10:FF:000018">
    <property type="entry name" value="Cytochrome P450 monooxygenase"/>
    <property type="match status" value="1"/>
</dbReference>
<evidence type="ECO:0000256" key="6">
    <source>
        <dbReference type="ARBA" id="ARBA00023033"/>
    </source>
</evidence>
<keyword evidence="2" id="KW-0349">Heme</keyword>
<dbReference type="InterPro" id="IPR036396">
    <property type="entry name" value="Cyt_P450_sf"/>
</dbReference>
<dbReference type="PROSITE" id="PS00086">
    <property type="entry name" value="CYTOCHROME_P450"/>
    <property type="match status" value="1"/>
</dbReference>
<dbReference type="EMBL" id="CAFBPN010000002">
    <property type="protein sequence ID" value="CAB5008146.1"/>
    <property type="molecule type" value="Genomic_DNA"/>
</dbReference>
<keyword evidence="6" id="KW-0503">Monooxygenase</keyword>
<protein>
    <submittedName>
        <fullName evidence="7">Unannotated protein</fullName>
    </submittedName>
</protein>
<dbReference type="GO" id="GO:0004497">
    <property type="term" value="F:monooxygenase activity"/>
    <property type="evidence" value="ECO:0007669"/>
    <property type="project" value="UniProtKB-KW"/>
</dbReference>
<proteinExistence type="inferred from homology"/>
<sequence length="411" mass="45763">MATRVDLLDLPSVLPRALRSQTDRAEQLQELRNLAQSTWIAKGEIGYTILKYDDVVAMLRDKRWHSAVGLIVDLNPDVTPEFRARRRESILSAEGDTHVRLRRLVAPAFSPRNADALRPFMREVMTDLLNSVTESGTSDFALDICNPYPIPIICELLGAPRSDWELFSRWASDILRIFDSNFKNDIPLIMAAQDELDAYTRELIDARRTSPQDDLLSSLISAEEQGDKLSNDELVMMVEAVIIGGTDTTRNQLGLAVALLANHPEEWELIARQPEHAQRLIEEVMRINGAVRATGRFASQDIEYKDILFPQGTLIFPSLATGNFDGDVFSDPEQLLINRTESNSPQLTFGSGIHYCLGASLARAELQEALPLIAARMPHLKLSGPARYKVATAGIYGPDSLPVTFTPTPRS</sequence>
<dbReference type="AlphaFoldDB" id="A0A6J7PS41"/>
<dbReference type="GO" id="GO:0020037">
    <property type="term" value="F:heme binding"/>
    <property type="evidence" value="ECO:0007669"/>
    <property type="project" value="InterPro"/>
</dbReference>
<accession>A0A6J7PS41</accession>
<dbReference type="SUPFAM" id="SSF48264">
    <property type="entry name" value="Cytochrome P450"/>
    <property type="match status" value="1"/>
</dbReference>
<evidence type="ECO:0000256" key="3">
    <source>
        <dbReference type="ARBA" id="ARBA00022723"/>
    </source>
</evidence>
<reference evidence="7" key="1">
    <citation type="submission" date="2020-05" db="EMBL/GenBank/DDBJ databases">
        <authorList>
            <person name="Chiriac C."/>
            <person name="Salcher M."/>
            <person name="Ghai R."/>
            <person name="Kavagutti S V."/>
        </authorList>
    </citation>
    <scope>NUCLEOTIDE SEQUENCE</scope>
</reference>